<evidence type="ECO:0000313" key="1">
    <source>
        <dbReference type="EMBL" id="SIR91118.1"/>
    </source>
</evidence>
<dbReference type="AlphaFoldDB" id="A0A1N7ESL8"/>
<sequence length="142" mass="15969">MLNGGRLWLGLLNGLQEQFEWLVREPAFCYEKGELEATFALWRQLTDDQWRAGRGIDFSRAEEEEDDPDGSWLLDILCDGTAQEYVQYAEEVYEKVLAPAAVEYVLALSPLTDSAIRALNPALGLADLRDRAAELSYPVGVE</sequence>
<reference evidence="1 2" key="1">
    <citation type="submission" date="2017-01" db="EMBL/GenBank/DDBJ databases">
        <authorList>
            <person name="Mah S.A."/>
            <person name="Swanson W.J."/>
            <person name="Moy G.W."/>
            <person name="Vacquier V.D."/>
        </authorList>
    </citation>
    <scope>NUCLEOTIDE SEQUENCE [LARGE SCALE GENOMIC DNA]</scope>
    <source>
        <strain evidence="1 2">DSM 45758</strain>
    </source>
</reference>
<proteinExistence type="predicted"/>
<keyword evidence="2" id="KW-1185">Reference proteome</keyword>
<gene>
    <name evidence="1" type="ORF">SAMN05444858_1272</name>
</gene>
<name>A0A1N7ESL8_9ACTN</name>
<dbReference type="Proteomes" id="UP000186004">
    <property type="component" value="Unassembled WGS sequence"/>
</dbReference>
<protein>
    <submittedName>
        <fullName evidence="1">Uncharacterized protein</fullName>
    </submittedName>
</protein>
<dbReference type="EMBL" id="FTNF01000027">
    <property type="protein sequence ID" value="SIR91118.1"/>
    <property type="molecule type" value="Genomic_DNA"/>
</dbReference>
<evidence type="ECO:0000313" key="2">
    <source>
        <dbReference type="Proteomes" id="UP000186004"/>
    </source>
</evidence>
<organism evidence="1 2">
    <name type="scientific">Micromonospora avicenniae</name>
    <dbReference type="NCBI Taxonomy" id="1198245"/>
    <lineage>
        <taxon>Bacteria</taxon>
        <taxon>Bacillati</taxon>
        <taxon>Actinomycetota</taxon>
        <taxon>Actinomycetes</taxon>
        <taxon>Micromonosporales</taxon>
        <taxon>Micromonosporaceae</taxon>
        <taxon>Micromonospora</taxon>
    </lineage>
</organism>
<accession>A0A1N7ESL8</accession>